<dbReference type="InterPro" id="IPR050109">
    <property type="entry name" value="HTH-type_TetR-like_transc_reg"/>
</dbReference>
<evidence type="ECO:0000313" key="6">
    <source>
        <dbReference type="EMBL" id="GAA5172172.1"/>
    </source>
</evidence>
<keyword evidence="2 4" id="KW-0238">DNA-binding</keyword>
<dbReference type="RefSeq" id="WP_346055254.1">
    <property type="nucleotide sequence ID" value="NZ_BAABIB010000097.1"/>
</dbReference>
<evidence type="ECO:0000256" key="3">
    <source>
        <dbReference type="ARBA" id="ARBA00023163"/>
    </source>
</evidence>
<evidence type="ECO:0000313" key="7">
    <source>
        <dbReference type="Proteomes" id="UP001500192"/>
    </source>
</evidence>
<dbReference type="PANTHER" id="PTHR30055">
    <property type="entry name" value="HTH-TYPE TRANSCRIPTIONAL REGULATOR RUTR"/>
    <property type="match status" value="1"/>
</dbReference>
<evidence type="ECO:0000256" key="2">
    <source>
        <dbReference type="ARBA" id="ARBA00023125"/>
    </source>
</evidence>
<dbReference type="PROSITE" id="PS50977">
    <property type="entry name" value="HTH_TETR_2"/>
    <property type="match status" value="1"/>
</dbReference>
<dbReference type="Pfam" id="PF00440">
    <property type="entry name" value="TetR_N"/>
    <property type="match status" value="1"/>
</dbReference>
<dbReference type="SUPFAM" id="SSF46689">
    <property type="entry name" value="Homeodomain-like"/>
    <property type="match status" value="1"/>
</dbReference>
<name>A0ABP9R621_9PSEU</name>
<dbReference type="PRINTS" id="PR00455">
    <property type="entry name" value="HTHTETR"/>
</dbReference>
<dbReference type="InterPro" id="IPR001647">
    <property type="entry name" value="HTH_TetR"/>
</dbReference>
<sequence length="195" mass="21215">MGAVERLQEDGARADARRNVARLVDAAREALAEVGVEVTAHEIARRAGVGIGTFYRRLSSREALLEAVLTDLLDEMAALAEDALTDPDPWAGFARFAHDYVRLRATSCGVREALGGTALDLAAPLARIRRRLRELVERAQRAGVLRPDVGWRDVAFLLAAVLPGDHTLGLVTPKGQWRRNLGLTLDGLRHSHTSG</sequence>
<dbReference type="InterPro" id="IPR009057">
    <property type="entry name" value="Homeodomain-like_sf"/>
</dbReference>
<dbReference type="Gene3D" id="1.10.357.10">
    <property type="entry name" value="Tetracycline Repressor, domain 2"/>
    <property type="match status" value="1"/>
</dbReference>
<feature type="domain" description="HTH tetR-type" evidence="5">
    <location>
        <begin position="17"/>
        <end position="76"/>
    </location>
</feature>
<keyword evidence="1" id="KW-0805">Transcription regulation</keyword>
<accession>A0ABP9R621</accession>
<dbReference type="InterPro" id="IPR049445">
    <property type="entry name" value="TetR_SbtR-like_C"/>
</dbReference>
<reference evidence="7" key="1">
    <citation type="journal article" date="2019" name="Int. J. Syst. Evol. Microbiol.">
        <title>The Global Catalogue of Microorganisms (GCM) 10K type strain sequencing project: providing services to taxonomists for standard genome sequencing and annotation.</title>
        <authorList>
            <consortium name="The Broad Institute Genomics Platform"/>
            <consortium name="The Broad Institute Genome Sequencing Center for Infectious Disease"/>
            <person name="Wu L."/>
            <person name="Ma J."/>
        </authorList>
    </citation>
    <scope>NUCLEOTIDE SEQUENCE [LARGE SCALE GENOMIC DNA]</scope>
    <source>
        <strain evidence="7">JCM 18054</strain>
    </source>
</reference>
<evidence type="ECO:0000259" key="5">
    <source>
        <dbReference type="PROSITE" id="PS50977"/>
    </source>
</evidence>
<evidence type="ECO:0000256" key="4">
    <source>
        <dbReference type="PROSITE-ProRule" id="PRU00335"/>
    </source>
</evidence>
<dbReference type="EMBL" id="BAABIB010000097">
    <property type="protein sequence ID" value="GAA5172172.1"/>
    <property type="molecule type" value="Genomic_DNA"/>
</dbReference>
<comment type="caution">
    <text evidence="6">The sequence shown here is derived from an EMBL/GenBank/DDBJ whole genome shotgun (WGS) entry which is preliminary data.</text>
</comment>
<organism evidence="6 7">
    <name type="scientific">Amycolatopsis dongchuanensis</name>
    <dbReference type="NCBI Taxonomy" id="1070866"/>
    <lineage>
        <taxon>Bacteria</taxon>
        <taxon>Bacillati</taxon>
        <taxon>Actinomycetota</taxon>
        <taxon>Actinomycetes</taxon>
        <taxon>Pseudonocardiales</taxon>
        <taxon>Pseudonocardiaceae</taxon>
        <taxon>Amycolatopsis</taxon>
    </lineage>
</organism>
<dbReference type="InterPro" id="IPR036271">
    <property type="entry name" value="Tet_transcr_reg_TetR-rel_C_sf"/>
</dbReference>
<gene>
    <name evidence="6" type="ORF">GCM10023214_53340</name>
</gene>
<protein>
    <submittedName>
        <fullName evidence="6">TetR/AcrR family transcriptional regulator</fullName>
    </submittedName>
</protein>
<dbReference type="Pfam" id="PF21597">
    <property type="entry name" value="TetR_C_43"/>
    <property type="match status" value="1"/>
</dbReference>
<feature type="DNA-binding region" description="H-T-H motif" evidence="4">
    <location>
        <begin position="39"/>
        <end position="58"/>
    </location>
</feature>
<dbReference type="Proteomes" id="UP001500192">
    <property type="component" value="Unassembled WGS sequence"/>
</dbReference>
<keyword evidence="7" id="KW-1185">Reference proteome</keyword>
<keyword evidence="3" id="KW-0804">Transcription</keyword>
<proteinExistence type="predicted"/>
<dbReference type="SUPFAM" id="SSF48498">
    <property type="entry name" value="Tetracyclin repressor-like, C-terminal domain"/>
    <property type="match status" value="1"/>
</dbReference>
<evidence type="ECO:0000256" key="1">
    <source>
        <dbReference type="ARBA" id="ARBA00023015"/>
    </source>
</evidence>
<dbReference type="PANTHER" id="PTHR30055:SF234">
    <property type="entry name" value="HTH-TYPE TRANSCRIPTIONAL REGULATOR BETI"/>
    <property type="match status" value="1"/>
</dbReference>